<protein>
    <submittedName>
        <fullName evidence="9">ABC transporter permease</fullName>
    </submittedName>
</protein>
<dbReference type="GO" id="GO:0048473">
    <property type="term" value="P:D-methionine transmembrane transport"/>
    <property type="evidence" value="ECO:0007669"/>
    <property type="project" value="TreeGrafter"/>
</dbReference>
<evidence type="ECO:0000256" key="3">
    <source>
        <dbReference type="ARBA" id="ARBA00022475"/>
    </source>
</evidence>
<evidence type="ECO:0000313" key="9">
    <source>
        <dbReference type="EMBL" id="RLP80921.1"/>
    </source>
</evidence>
<evidence type="ECO:0000256" key="4">
    <source>
        <dbReference type="ARBA" id="ARBA00022692"/>
    </source>
</evidence>
<dbReference type="SUPFAM" id="SSF161098">
    <property type="entry name" value="MetI-like"/>
    <property type="match status" value="1"/>
</dbReference>
<dbReference type="Gene3D" id="1.10.3720.10">
    <property type="entry name" value="MetI-like"/>
    <property type="match status" value="1"/>
</dbReference>
<feature type="transmembrane region" description="Helical" evidence="7">
    <location>
        <begin position="86"/>
        <end position="109"/>
    </location>
</feature>
<dbReference type="EMBL" id="RCUY01000001">
    <property type="protein sequence ID" value="RLP84706.1"/>
    <property type="molecule type" value="Genomic_DNA"/>
</dbReference>
<dbReference type="Pfam" id="PF00528">
    <property type="entry name" value="BPD_transp_1"/>
    <property type="match status" value="1"/>
</dbReference>
<feature type="transmembrane region" description="Helical" evidence="7">
    <location>
        <begin position="22"/>
        <end position="45"/>
    </location>
</feature>
<dbReference type="InterPro" id="IPR000515">
    <property type="entry name" value="MetI-like"/>
</dbReference>
<keyword evidence="2 7" id="KW-0813">Transport</keyword>
<evidence type="ECO:0000256" key="6">
    <source>
        <dbReference type="ARBA" id="ARBA00023136"/>
    </source>
</evidence>
<organism evidence="9 11">
    <name type="scientific">Mycetocola lacteus</name>
    <dbReference type="NCBI Taxonomy" id="76637"/>
    <lineage>
        <taxon>Bacteria</taxon>
        <taxon>Bacillati</taxon>
        <taxon>Actinomycetota</taxon>
        <taxon>Actinomycetes</taxon>
        <taxon>Micrococcales</taxon>
        <taxon>Microbacteriaceae</taxon>
        <taxon>Mycetocola</taxon>
    </lineage>
</organism>
<dbReference type="PROSITE" id="PS50928">
    <property type="entry name" value="ABC_TM1"/>
    <property type="match status" value="1"/>
</dbReference>
<keyword evidence="6 7" id="KW-0472">Membrane</keyword>
<dbReference type="OrthoDB" id="9793490at2"/>
<reference evidence="9 11" key="1">
    <citation type="submission" date="2018-10" db="EMBL/GenBank/DDBJ databases">
        <authorList>
            <person name="Li J."/>
        </authorList>
    </citation>
    <scope>NUCLEOTIDE SEQUENCE [LARGE SCALE GENOMIC DNA]</scope>
    <source>
        <strain evidence="9 11">JCM 11654</strain>
    </source>
</reference>
<feature type="transmembrane region" description="Helical" evidence="7">
    <location>
        <begin position="138"/>
        <end position="163"/>
    </location>
</feature>
<feature type="transmembrane region" description="Helical" evidence="7">
    <location>
        <begin position="193"/>
        <end position="216"/>
    </location>
</feature>
<evidence type="ECO:0000313" key="10">
    <source>
        <dbReference type="EMBL" id="RLP84706.1"/>
    </source>
</evidence>
<dbReference type="PANTHER" id="PTHR30450:SF14">
    <property type="entry name" value="TRANSPORTER, PERMEASE PROTEIN, PUTATIVE-RELATED"/>
    <property type="match status" value="1"/>
</dbReference>
<evidence type="ECO:0000256" key="2">
    <source>
        <dbReference type="ARBA" id="ARBA00022448"/>
    </source>
</evidence>
<dbReference type="AlphaFoldDB" id="A0A3L7AMS7"/>
<dbReference type="InterPro" id="IPR051322">
    <property type="entry name" value="AA_ABC_Transporter_Permease"/>
</dbReference>
<sequence length="222" mass="23983">MDGIDNIIRNFPKLVTATGETLYIVGFALLLGGFLGLVLGLILYVTRPGNLLQNRPIFTILNVIVNIFRPIPFLIFLMALQPLTRIVVGTGNGNTAMVFTMSMAAMFGISRVVEQNLLTVSPGVIEAARSVGASRLRVIFTVILGEALGPLILGYTFVLVVIVDMSALAGTIAGGGLGTFALENGYRQFKPELTYAALVVVIILVQLIQFFGNWLARKALRR</sequence>
<dbReference type="GO" id="GO:0005886">
    <property type="term" value="C:plasma membrane"/>
    <property type="evidence" value="ECO:0007669"/>
    <property type="project" value="UniProtKB-SubCell"/>
</dbReference>
<comment type="caution">
    <text evidence="9">The sequence shown here is derived from an EMBL/GenBank/DDBJ whole genome shotgun (WGS) entry which is preliminary data.</text>
</comment>
<accession>A0A3L7AMS7</accession>
<evidence type="ECO:0000259" key="8">
    <source>
        <dbReference type="PROSITE" id="PS50928"/>
    </source>
</evidence>
<dbReference type="RefSeq" id="WP_121687178.1">
    <property type="nucleotide sequence ID" value="NZ_RCUY01000001.1"/>
</dbReference>
<keyword evidence="3" id="KW-1003">Cell membrane</keyword>
<dbReference type="Proteomes" id="UP000269438">
    <property type="component" value="Unassembled WGS sequence"/>
</dbReference>
<proteinExistence type="inferred from homology"/>
<keyword evidence="4 7" id="KW-0812">Transmembrane</keyword>
<evidence type="ECO:0000256" key="5">
    <source>
        <dbReference type="ARBA" id="ARBA00022989"/>
    </source>
</evidence>
<comment type="similarity">
    <text evidence="7">Belongs to the binding-protein-dependent transport system permease family.</text>
</comment>
<dbReference type="CDD" id="cd06261">
    <property type="entry name" value="TM_PBP2"/>
    <property type="match status" value="1"/>
</dbReference>
<dbReference type="PANTHER" id="PTHR30450">
    <property type="entry name" value="ABC TRANSPORTER PERMEASE"/>
    <property type="match status" value="1"/>
</dbReference>
<keyword evidence="5 7" id="KW-1133">Transmembrane helix</keyword>
<dbReference type="EMBL" id="RCUY01000011">
    <property type="protein sequence ID" value="RLP80921.1"/>
    <property type="molecule type" value="Genomic_DNA"/>
</dbReference>
<evidence type="ECO:0000256" key="1">
    <source>
        <dbReference type="ARBA" id="ARBA00004651"/>
    </source>
</evidence>
<dbReference type="InterPro" id="IPR035906">
    <property type="entry name" value="MetI-like_sf"/>
</dbReference>
<name>A0A3L7AMS7_9MICO</name>
<feature type="transmembrane region" description="Helical" evidence="7">
    <location>
        <begin position="57"/>
        <end position="80"/>
    </location>
</feature>
<keyword evidence="11" id="KW-1185">Reference proteome</keyword>
<feature type="domain" description="ABC transmembrane type-1" evidence="8">
    <location>
        <begin position="18"/>
        <end position="212"/>
    </location>
</feature>
<evidence type="ECO:0000256" key="7">
    <source>
        <dbReference type="RuleBase" id="RU363032"/>
    </source>
</evidence>
<gene>
    <name evidence="10" type="ORF">D9V34_01535</name>
    <name evidence="9" type="ORF">D9V34_13830</name>
</gene>
<evidence type="ECO:0000313" key="11">
    <source>
        <dbReference type="Proteomes" id="UP000269438"/>
    </source>
</evidence>
<comment type="subcellular location">
    <subcellularLocation>
        <location evidence="1 7">Cell membrane</location>
        <topology evidence="1 7">Multi-pass membrane protein</topology>
    </subcellularLocation>
</comment>